<evidence type="ECO:0008006" key="3">
    <source>
        <dbReference type="Google" id="ProtNLM"/>
    </source>
</evidence>
<name>A0AAP2GR43_9BACT</name>
<organism evidence="1 2">
    <name type="scientific">Chryseosolibacter histidini</name>
    <dbReference type="NCBI Taxonomy" id="2782349"/>
    <lineage>
        <taxon>Bacteria</taxon>
        <taxon>Pseudomonadati</taxon>
        <taxon>Bacteroidota</taxon>
        <taxon>Cytophagia</taxon>
        <taxon>Cytophagales</taxon>
        <taxon>Chryseotaleaceae</taxon>
        <taxon>Chryseosolibacter</taxon>
    </lineage>
</organism>
<proteinExistence type="predicted"/>
<sequence>MKIFEKRKIPIRMYRILIPHKTHGYANAAEFVDEYKRRVKGDVVDGLNRYHPTNAKRRSILTTLITNIDELLTGHPVVLEKWITKFQKNGTLKYIQANPDFRQRLEKIFNYKGFRQSKLKGGWLGRIMPVKACLYCNSQFTLNLKKAGRPAYTFDHFFAKKDYPFFSVSLYNLIPACGHCNQSKSKKDFPLAELINPHIDSYDSFGIFETDKKSIIKFVTSKYSDPNHIQLRLKLKGKKDVLKSQKFENQLKSFHLEDIYENHKEIVGDIYIRAKIYTTKFKAYLKSLGANNPANFLDEEHINRVLAGNYLLSRDINKRPLAKLYKDISKEAGLIK</sequence>
<dbReference type="Gene3D" id="1.10.30.50">
    <property type="match status" value="1"/>
</dbReference>
<keyword evidence="2" id="KW-1185">Reference proteome</keyword>
<protein>
    <recommendedName>
        <fullName evidence="3">HNH endonuclease</fullName>
    </recommendedName>
</protein>
<dbReference type="Proteomes" id="UP001319200">
    <property type="component" value="Unassembled WGS sequence"/>
</dbReference>
<evidence type="ECO:0000313" key="1">
    <source>
        <dbReference type="EMBL" id="MBT1699625.1"/>
    </source>
</evidence>
<dbReference type="AlphaFoldDB" id="A0AAP2GR43"/>
<accession>A0AAP2GR43</accession>
<reference evidence="1 2" key="1">
    <citation type="submission" date="2021-05" db="EMBL/GenBank/DDBJ databases">
        <title>A Polyphasic approach of four new species of the genus Ohtaekwangia: Ohtaekwangia histidinii sp. nov., Ohtaekwangia cretensis sp. nov., Ohtaekwangia indiensis sp. nov., Ohtaekwangia reichenbachii sp. nov. from diverse environment.</title>
        <authorList>
            <person name="Octaviana S."/>
        </authorList>
    </citation>
    <scope>NUCLEOTIDE SEQUENCE [LARGE SCALE GENOMIC DNA]</scope>
    <source>
        <strain evidence="1 2">PWU4</strain>
    </source>
</reference>
<dbReference type="RefSeq" id="WP_254167702.1">
    <property type="nucleotide sequence ID" value="NZ_JAHESF010000027.1"/>
</dbReference>
<gene>
    <name evidence="1" type="ORF">KK083_22190</name>
</gene>
<comment type="caution">
    <text evidence="1">The sequence shown here is derived from an EMBL/GenBank/DDBJ whole genome shotgun (WGS) entry which is preliminary data.</text>
</comment>
<dbReference type="EMBL" id="JAHESF010000027">
    <property type="protein sequence ID" value="MBT1699625.1"/>
    <property type="molecule type" value="Genomic_DNA"/>
</dbReference>
<evidence type="ECO:0000313" key="2">
    <source>
        <dbReference type="Proteomes" id="UP001319200"/>
    </source>
</evidence>